<comment type="caution">
    <text evidence="1">The sequence shown here is derived from an EMBL/GenBank/DDBJ whole genome shotgun (WGS) entry which is preliminary data.</text>
</comment>
<proteinExistence type="predicted"/>
<name>A0ACB9IW91_9ASTR</name>
<reference evidence="2" key="1">
    <citation type="journal article" date="2022" name="Mol. Ecol. Resour.">
        <title>The genomes of chicory, endive, great burdock and yacon provide insights into Asteraceae palaeo-polyploidization history and plant inulin production.</title>
        <authorList>
            <person name="Fan W."/>
            <person name="Wang S."/>
            <person name="Wang H."/>
            <person name="Wang A."/>
            <person name="Jiang F."/>
            <person name="Liu H."/>
            <person name="Zhao H."/>
            <person name="Xu D."/>
            <person name="Zhang Y."/>
        </authorList>
    </citation>
    <scope>NUCLEOTIDE SEQUENCE [LARGE SCALE GENOMIC DNA]</scope>
    <source>
        <strain evidence="2">cv. Yunnan</strain>
    </source>
</reference>
<evidence type="ECO:0000313" key="2">
    <source>
        <dbReference type="Proteomes" id="UP001056120"/>
    </source>
</evidence>
<keyword evidence="2" id="KW-1185">Reference proteome</keyword>
<dbReference type="Proteomes" id="UP001056120">
    <property type="component" value="Linkage Group LG07"/>
</dbReference>
<reference evidence="1 2" key="2">
    <citation type="journal article" date="2022" name="Mol. Ecol. Resour.">
        <title>The genomes of chicory, endive, great burdock and yacon provide insights into Asteraceae paleo-polyploidization history and plant inulin production.</title>
        <authorList>
            <person name="Fan W."/>
            <person name="Wang S."/>
            <person name="Wang H."/>
            <person name="Wang A."/>
            <person name="Jiang F."/>
            <person name="Liu H."/>
            <person name="Zhao H."/>
            <person name="Xu D."/>
            <person name="Zhang Y."/>
        </authorList>
    </citation>
    <scope>NUCLEOTIDE SEQUENCE [LARGE SCALE GENOMIC DNA]</scope>
    <source>
        <strain evidence="2">cv. Yunnan</strain>
        <tissue evidence="1">Leaves</tissue>
    </source>
</reference>
<accession>A0ACB9IW91</accession>
<dbReference type="EMBL" id="CM042024">
    <property type="protein sequence ID" value="KAI3811711.1"/>
    <property type="molecule type" value="Genomic_DNA"/>
</dbReference>
<evidence type="ECO:0000313" key="1">
    <source>
        <dbReference type="EMBL" id="KAI3811711.1"/>
    </source>
</evidence>
<sequence length="109" mass="12317">MTSNTVEQDVEMIQPPANHINNSSNTVEQDVEMIQPPANHINNSSSESWLTLDDIVLSTSFTSSEDQEINFRGDYYDTGSPGTIDELQCFWQQLFSQNLDHGNNSLNMF</sequence>
<gene>
    <name evidence="1" type="ORF">L1987_21440</name>
</gene>
<organism evidence="1 2">
    <name type="scientific">Smallanthus sonchifolius</name>
    <dbReference type="NCBI Taxonomy" id="185202"/>
    <lineage>
        <taxon>Eukaryota</taxon>
        <taxon>Viridiplantae</taxon>
        <taxon>Streptophyta</taxon>
        <taxon>Embryophyta</taxon>
        <taxon>Tracheophyta</taxon>
        <taxon>Spermatophyta</taxon>
        <taxon>Magnoliopsida</taxon>
        <taxon>eudicotyledons</taxon>
        <taxon>Gunneridae</taxon>
        <taxon>Pentapetalae</taxon>
        <taxon>asterids</taxon>
        <taxon>campanulids</taxon>
        <taxon>Asterales</taxon>
        <taxon>Asteraceae</taxon>
        <taxon>Asteroideae</taxon>
        <taxon>Heliantheae alliance</taxon>
        <taxon>Millerieae</taxon>
        <taxon>Smallanthus</taxon>
    </lineage>
</organism>
<protein>
    <submittedName>
        <fullName evidence="1">Uncharacterized protein</fullName>
    </submittedName>
</protein>